<gene>
    <name evidence="2" type="ORF">AMON00008_LOCUS36550</name>
</gene>
<feature type="region of interest" description="Disordered" evidence="1">
    <location>
        <begin position="514"/>
        <end position="541"/>
    </location>
</feature>
<reference evidence="2" key="1">
    <citation type="submission" date="2021-01" db="EMBL/GenBank/DDBJ databases">
        <authorList>
            <person name="Corre E."/>
            <person name="Pelletier E."/>
            <person name="Niang G."/>
            <person name="Scheremetjew M."/>
            <person name="Finn R."/>
            <person name="Kale V."/>
            <person name="Holt S."/>
            <person name="Cochrane G."/>
            <person name="Meng A."/>
            <person name="Brown T."/>
            <person name="Cohen L."/>
        </authorList>
    </citation>
    <scope>NUCLEOTIDE SEQUENCE</scope>
    <source>
        <strain evidence="2">CCMP3105</strain>
    </source>
</reference>
<proteinExistence type="predicted"/>
<protein>
    <submittedName>
        <fullName evidence="2">Uncharacterized protein</fullName>
    </submittedName>
</protein>
<feature type="compositionally biased region" description="Basic and acidic residues" evidence="1">
    <location>
        <begin position="450"/>
        <end position="463"/>
    </location>
</feature>
<evidence type="ECO:0000256" key="1">
    <source>
        <dbReference type="SAM" id="MobiDB-lite"/>
    </source>
</evidence>
<dbReference type="AlphaFoldDB" id="A0A7S4RLK8"/>
<name>A0A7S4RLK8_9DINO</name>
<feature type="region of interest" description="Disordered" evidence="1">
    <location>
        <begin position="416"/>
        <end position="475"/>
    </location>
</feature>
<sequence length="646" mass="70847">MPGTSVKARIKFRLQGERWTRTFTVPQGTTILQLKEAMVLPQGTREDAQAFMLVRSGELLFDTDRLEDDLRAEFKFVSRMDPPRKMLADEARARKKGLEPDFETRATLTQVEVVVKHAKPELESQVTVSVPESATALSVRRAVLLELGERRLSEVKLVTRKGSDLVAVPDAELIGTRRAFLAMGRCLDKPAQARAPSRQAPQERTASGAVPPLVITKEQAVTLQKELLQKFRDDDFQKNLKEAGSNQVKRQAVILAEQRLILPSYGFEDGMKGVFQMLQAMEPYTHLPEIIEGSLRINVLLGLTDPSALEALQAKPRSIEVVVEIDPGNPTNKLTVSAQPASTVAWVKERICDTDPTGSVKPDSFLLCSPQAPDHPLDDRTKVSEVGSRLRIWVPPPPMEEELSWSPADEYCWPPAEPSVEGFPQASPEPSLESPADSSWQWQPPPLPEPRAESPPEYPRESQLEAPAAPKADSPRIVQTFDFDVLDALDPVPEVPAEPDVEKHPASAAFDFDMLDTLDPKPDGSETGVAGAPAEPAQGVGDERVWAADRQEEGTAADDGTPFEEAVLASLTLRHATNGSSMTLEVPVDSTVLDVRKAAMRKLGETRLFNIKIVKRTKGSFVSESDDTLLGGRAELLTLGRALSDA</sequence>
<dbReference type="EMBL" id="HBNR01052136">
    <property type="protein sequence ID" value="CAE4616790.1"/>
    <property type="molecule type" value="Transcribed_RNA"/>
</dbReference>
<accession>A0A7S4RLK8</accession>
<organism evidence="2">
    <name type="scientific">Alexandrium monilatum</name>
    <dbReference type="NCBI Taxonomy" id="311494"/>
    <lineage>
        <taxon>Eukaryota</taxon>
        <taxon>Sar</taxon>
        <taxon>Alveolata</taxon>
        <taxon>Dinophyceae</taxon>
        <taxon>Gonyaulacales</taxon>
        <taxon>Pyrocystaceae</taxon>
        <taxon>Alexandrium</taxon>
    </lineage>
</organism>
<evidence type="ECO:0000313" key="2">
    <source>
        <dbReference type="EMBL" id="CAE4616790.1"/>
    </source>
</evidence>